<evidence type="ECO:0000313" key="3">
    <source>
        <dbReference type="Proteomes" id="UP000179786"/>
    </source>
</evidence>
<dbReference type="RefSeq" id="WP_070985793.1">
    <property type="nucleotide sequence ID" value="NZ_MKJU01000026.1"/>
</dbReference>
<protein>
    <recommendedName>
        <fullName evidence="1">Serine aminopeptidase S33 domain-containing protein</fullName>
    </recommendedName>
</protein>
<dbReference type="SUPFAM" id="SSF53474">
    <property type="entry name" value="alpha/beta-Hydrolases"/>
    <property type="match status" value="1"/>
</dbReference>
<name>A0A1S1MPS1_9GAMM</name>
<evidence type="ECO:0000259" key="1">
    <source>
        <dbReference type="Pfam" id="PF12146"/>
    </source>
</evidence>
<accession>A0A1S1MPS1</accession>
<dbReference type="EMBL" id="MKJU01000026">
    <property type="protein sequence ID" value="OHU90431.1"/>
    <property type="molecule type" value="Genomic_DNA"/>
</dbReference>
<sequence length="322" mass="36827">MNFYSYSASLALHNGDIEKHWQRAQQGYFAGSSGRLFYSYHLPAAAKYSVVLVSGRIESAWKYQELLWELAQNNIAVFTYDHIGQGLSERLTSNPQVGYVRKFSDYADDLNTFINNIVRPQQKGELFILAHSMGAAITCDYLARHDNHISGAFLSAPMFDIHTHNTPYKLAKWIAKMGCWLGFSKYYAIGQSNYLNLPFDENQLTHCHTRYQRFRTLYQNEAELCLGGVSFGWLNQAFKFISSIPKLEIHCPLFIASAEQDDVVDNRAQQRFAQNHPTAQLHSFAGARHELLCEQDTIRYAVMEHFYQFCDDLALTAKDTGS</sequence>
<gene>
    <name evidence="2" type="ORF">BET10_13675</name>
</gene>
<reference evidence="2 3" key="1">
    <citation type="submission" date="2016-09" db="EMBL/GenBank/DDBJ databases">
        <title>Pseudoalteromonas amylolytica sp. nov., isolated from the surface seawater.</title>
        <authorList>
            <person name="Wu Y.-H."/>
            <person name="Cheng H."/>
            <person name="Jin X.-B."/>
            <person name="Wang C.-S."/>
            <person name="Xu X.-W."/>
        </authorList>
    </citation>
    <scope>NUCLEOTIDE SEQUENCE [LARGE SCALE GENOMIC DNA]</scope>
    <source>
        <strain evidence="2 3">JW1</strain>
    </source>
</reference>
<dbReference type="STRING" id="1859457.BET10_13675"/>
<comment type="caution">
    <text evidence="2">The sequence shown here is derived from an EMBL/GenBank/DDBJ whole genome shotgun (WGS) entry which is preliminary data.</text>
</comment>
<dbReference type="OrthoDB" id="9788260at2"/>
<dbReference type="InterPro" id="IPR022742">
    <property type="entry name" value="Hydrolase_4"/>
</dbReference>
<dbReference type="InterPro" id="IPR051044">
    <property type="entry name" value="MAG_DAG_Lipase"/>
</dbReference>
<organism evidence="2 3">
    <name type="scientific">Pseudoalteromonas amylolytica</name>
    <dbReference type="NCBI Taxonomy" id="1859457"/>
    <lineage>
        <taxon>Bacteria</taxon>
        <taxon>Pseudomonadati</taxon>
        <taxon>Pseudomonadota</taxon>
        <taxon>Gammaproteobacteria</taxon>
        <taxon>Alteromonadales</taxon>
        <taxon>Pseudoalteromonadaceae</taxon>
        <taxon>Pseudoalteromonas</taxon>
    </lineage>
</organism>
<proteinExistence type="predicted"/>
<dbReference type="Pfam" id="PF12146">
    <property type="entry name" value="Hydrolase_4"/>
    <property type="match status" value="1"/>
</dbReference>
<dbReference type="Proteomes" id="UP000179786">
    <property type="component" value="Unassembled WGS sequence"/>
</dbReference>
<evidence type="ECO:0000313" key="2">
    <source>
        <dbReference type="EMBL" id="OHU90431.1"/>
    </source>
</evidence>
<dbReference type="AlphaFoldDB" id="A0A1S1MPS1"/>
<dbReference type="PANTHER" id="PTHR11614">
    <property type="entry name" value="PHOSPHOLIPASE-RELATED"/>
    <property type="match status" value="1"/>
</dbReference>
<dbReference type="InterPro" id="IPR029058">
    <property type="entry name" value="AB_hydrolase_fold"/>
</dbReference>
<dbReference type="Gene3D" id="3.40.50.1820">
    <property type="entry name" value="alpha/beta hydrolase"/>
    <property type="match status" value="1"/>
</dbReference>
<keyword evidence="3" id="KW-1185">Reference proteome</keyword>
<feature type="domain" description="Serine aminopeptidase S33" evidence="1">
    <location>
        <begin position="46"/>
        <end position="296"/>
    </location>
</feature>